<proteinExistence type="predicted"/>
<evidence type="ECO:0000313" key="1">
    <source>
        <dbReference type="EMBL" id="CAG9172418.1"/>
    </source>
</evidence>
<evidence type="ECO:0000313" key="2">
    <source>
        <dbReference type="Proteomes" id="UP000727654"/>
    </source>
</evidence>
<sequence>MTGKKRPSAQLDWFQRCFGFKPVQRADGRIILLWATFEALQASRAGVAQASAVASLPAAPRPTLAPIRRAR</sequence>
<comment type="caution">
    <text evidence="1">The sequence shown here is derived from an EMBL/GenBank/DDBJ whole genome shotgun (WGS) entry which is preliminary data.</text>
</comment>
<reference evidence="1 2" key="1">
    <citation type="submission" date="2021-08" db="EMBL/GenBank/DDBJ databases">
        <authorList>
            <person name="Peeters C."/>
        </authorList>
    </citation>
    <scope>NUCLEOTIDE SEQUENCE [LARGE SCALE GENOMIC DNA]</scope>
    <source>
        <strain evidence="1 2">LMG 23992</strain>
    </source>
</reference>
<dbReference type="Proteomes" id="UP000727654">
    <property type="component" value="Unassembled WGS sequence"/>
</dbReference>
<gene>
    <name evidence="1" type="ORF">LMG23992_02226</name>
</gene>
<evidence type="ECO:0008006" key="3">
    <source>
        <dbReference type="Google" id="ProtNLM"/>
    </source>
</evidence>
<organism evidence="1 2">
    <name type="scientific">Cupriavidus laharis</name>
    <dbReference type="NCBI Taxonomy" id="151654"/>
    <lineage>
        <taxon>Bacteria</taxon>
        <taxon>Pseudomonadati</taxon>
        <taxon>Pseudomonadota</taxon>
        <taxon>Betaproteobacteria</taxon>
        <taxon>Burkholderiales</taxon>
        <taxon>Burkholderiaceae</taxon>
        <taxon>Cupriavidus</taxon>
    </lineage>
</organism>
<accession>A0ABM8WXY2</accession>
<keyword evidence="2" id="KW-1185">Reference proteome</keyword>
<protein>
    <recommendedName>
        <fullName evidence="3">Transposase</fullName>
    </recommendedName>
</protein>
<name>A0ABM8WXY2_9BURK</name>
<dbReference type="EMBL" id="CAJZAI010000004">
    <property type="protein sequence ID" value="CAG9172418.1"/>
    <property type="molecule type" value="Genomic_DNA"/>
</dbReference>